<evidence type="ECO:0000256" key="5">
    <source>
        <dbReference type="ARBA" id="ARBA00022692"/>
    </source>
</evidence>
<feature type="transmembrane region" description="Helical" evidence="8">
    <location>
        <begin position="197"/>
        <end position="215"/>
    </location>
</feature>
<comment type="caution">
    <text evidence="9">The sequence shown here is derived from an EMBL/GenBank/DDBJ whole genome shotgun (WGS) entry which is preliminary data.</text>
</comment>
<name>A0ABS9CP21_9FIRM</name>
<feature type="transmembrane region" description="Helical" evidence="8">
    <location>
        <begin position="222"/>
        <end position="244"/>
    </location>
</feature>
<evidence type="ECO:0000313" key="9">
    <source>
        <dbReference type="EMBL" id="MCF2652540.1"/>
    </source>
</evidence>
<keyword evidence="10" id="KW-1185">Reference proteome</keyword>
<keyword evidence="5 8" id="KW-0812">Transmembrane</keyword>
<accession>A0ABS9CP21</accession>
<evidence type="ECO:0000256" key="6">
    <source>
        <dbReference type="ARBA" id="ARBA00022989"/>
    </source>
</evidence>
<sequence length="515" mass="54160">MEIINFILAVSPIIIVLAGILAFKQSAMKVAPLALLWTVLLALTYFNVQGLTFQQNIVAIDALLWKGVKEGFKIVVMVFGAFVILNTLKKTGAIEDVKNAIANVSGQDRRVQLIIIGFMVPIFLEGAAGAGAPAAIAAPFLVALGFEPITAIAVALLGDATPCSWGGAGLTTINGGAALVEAGVSTNALNSAMVGRIHMFGALIIPFLVIALAFGRRGFKGIIPYLFYAGITTGGVMFLLSNFVGPEVTSMGTGIIAILLSVLYVRFIPIKTPDEFRYKASGESERKYNAFRALSPYIYMLVLMPAIRYGVPAIWPETGFSTLCTFGYISWVDAVILVCGVLGAITLGVKWAELKGIFSQTVKSVTPVMITMGSLLIMAYTMQSENTGMMSLIAGAIAGVAQFAYPAAAVIIGGLGSFITGTGLGSNIMFAGMHMEAAAALGMNPITVFAGQNAAASLGNLICPNNTVAACATVGEIGHENKVMKKTLVAFAVLIVLYMILAMLYTLVIFPNFGM</sequence>
<feature type="transmembrane region" description="Helical" evidence="8">
    <location>
        <begin position="488"/>
        <end position="510"/>
    </location>
</feature>
<feature type="transmembrane region" description="Helical" evidence="8">
    <location>
        <begin position="328"/>
        <end position="352"/>
    </location>
</feature>
<feature type="transmembrane region" description="Helical" evidence="8">
    <location>
        <begin position="71"/>
        <end position="88"/>
    </location>
</feature>
<feature type="transmembrane region" description="Helical" evidence="8">
    <location>
        <begin position="113"/>
        <end position="136"/>
    </location>
</feature>
<dbReference type="PANTHER" id="PTHR30003:SF0">
    <property type="entry name" value="GLYCOLATE PERMEASE GLCA-RELATED"/>
    <property type="match status" value="1"/>
</dbReference>
<dbReference type="PANTHER" id="PTHR30003">
    <property type="entry name" value="L-LACTATE PERMEASE"/>
    <property type="match status" value="1"/>
</dbReference>
<comment type="similarity">
    <text evidence="2 8">Belongs to the lactate permease family.</text>
</comment>
<evidence type="ECO:0000313" key="10">
    <source>
        <dbReference type="Proteomes" id="UP001299220"/>
    </source>
</evidence>
<keyword evidence="7 8" id="KW-0472">Membrane</keyword>
<comment type="function">
    <text evidence="8">Uptake of L-lactate across the membrane. Can also transport D-lactate and glycolate.</text>
</comment>
<feature type="transmembrane region" description="Helical" evidence="8">
    <location>
        <begin position="250"/>
        <end position="269"/>
    </location>
</feature>
<evidence type="ECO:0000256" key="8">
    <source>
        <dbReference type="RuleBase" id="RU365092"/>
    </source>
</evidence>
<protein>
    <recommendedName>
        <fullName evidence="8">L-lactate permease</fullName>
    </recommendedName>
</protein>
<feature type="transmembrane region" description="Helical" evidence="8">
    <location>
        <begin position="290"/>
        <end position="308"/>
    </location>
</feature>
<dbReference type="InterPro" id="IPR003804">
    <property type="entry name" value="Lactate_perm"/>
</dbReference>
<comment type="subcellular location">
    <subcellularLocation>
        <location evidence="1 8">Cell membrane</location>
        <topology evidence="1 8">Multi-pass membrane protein</topology>
    </subcellularLocation>
</comment>
<evidence type="ECO:0000256" key="4">
    <source>
        <dbReference type="ARBA" id="ARBA00022475"/>
    </source>
</evidence>
<evidence type="ECO:0000256" key="7">
    <source>
        <dbReference type="ARBA" id="ARBA00023136"/>
    </source>
</evidence>
<proteinExistence type="inferred from homology"/>
<feature type="transmembrane region" description="Helical" evidence="8">
    <location>
        <begin position="364"/>
        <end position="383"/>
    </location>
</feature>
<dbReference type="EMBL" id="JAFBIT010000002">
    <property type="protein sequence ID" value="MCF2652540.1"/>
    <property type="molecule type" value="Genomic_DNA"/>
</dbReference>
<dbReference type="Pfam" id="PF02652">
    <property type="entry name" value="Lactate_perm"/>
    <property type="match status" value="1"/>
</dbReference>
<organism evidence="9 10">
    <name type="scientific">Anaeromassilibacillus senegalensis</name>
    <dbReference type="NCBI Taxonomy" id="1673717"/>
    <lineage>
        <taxon>Bacteria</taxon>
        <taxon>Bacillati</taxon>
        <taxon>Bacillota</taxon>
        <taxon>Clostridia</taxon>
        <taxon>Eubacteriales</taxon>
        <taxon>Acutalibacteraceae</taxon>
        <taxon>Anaeromassilibacillus</taxon>
    </lineage>
</organism>
<evidence type="ECO:0000256" key="3">
    <source>
        <dbReference type="ARBA" id="ARBA00022448"/>
    </source>
</evidence>
<feature type="transmembrane region" description="Helical" evidence="8">
    <location>
        <begin position="6"/>
        <end position="23"/>
    </location>
</feature>
<keyword evidence="4 8" id="KW-1003">Cell membrane</keyword>
<evidence type="ECO:0000256" key="1">
    <source>
        <dbReference type="ARBA" id="ARBA00004651"/>
    </source>
</evidence>
<dbReference type="Proteomes" id="UP001299220">
    <property type="component" value="Unassembled WGS sequence"/>
</dbReference>
<feature type="transmembrane region" description="Helical" evidence="8">
    <location>
        <begin position="403"/>
        <end position="425"/>
    </location>
</feature>
<evidence type="ECO:0000256" key="2">
    <source>
        <dbReference type="ARBA" id="ARBA00010100"/>
    </source>
</evidence>
<keyword evidence="3 8" id="KW-0813">Transport</keyword>
<gene>
    <name evidence="9" type="ORF">JQM67_07990</name>
</gene>
<feature type="transmembrane region" description="Helical" evidence="8">
    <location>
        <begin position="30"/>
        <end position="51"/>
    </location>
</feature>
<dbReference type="RefSeq" id="WP_235323590.1">
    <property type="nucleotide sequence ID" value="NZ_JAFBIT010000002.1"/>
</dbReference>
<keyword evidence="6 8" id="KW-1133">Transmembrane helix</keyword>
<reference evidence="9 10" key="1">
    <citation type="submission" date="2020-12" db="EMBL/GenBank/DDBJ databases">
        <title>Whole genome sequences of gut porcine anaerobes.</title>
        <authorList>
            <person name="Kubasova T."/>
            <person name="Jahodarova E."/>
            <person name="Rychlik I."/>
        </authorList>
    </citation>
    <scope>NUCLEOTIDE SEQUENCE [LARGE SCALE GENOMIC DNA]</scope>
    <source>
        <strain evidence="9 10">An867</strain>
    </source>
</reference>